<protein>
    <submittedName>
        <fullName evidence="3">F5/8 type C domain-containing protein</fullName>
    </submittedName>
</protein>
<dbReference type="RefSeq" id="WP_089272675.1">
    <property type="nucleotide sequence ID" value="NZ_FZOC01000002.1"/>
</dbReference>
<evidence type="ECO:0000256" key="1">
    <source>
        <dbReference type="SAM" id="Phobius"/>
    </source>
</evidence>
<evidence type="ECO:0000313" key="4">
    <source>
        <dbReference type="Proteomes" id="UP000198324"/>
    </source>
</evidence>
<keyword evidence="1" id="KW-0812">Transmembrane</keyword>
<dbReference type="EMBL" id="FZOC01000002">
    <property type="protein sequence ID" value="SNR77277.1"/>
    <property type="molecule type" value="Genomic_DNA"/>
</dbReference>
<evidence type="ECO:0000313" key="3">
    <source>
        <dbReference type="EMBL" id="SNR77277.1"/>
    </source>
</evidence>
<feature type="transmembrane region" description="Helical" evidence="1">
    <location>
        <begin position="234"/>
        <end position="257"/>
    </location>
</feature>
<dbReference type="InterPro" id="IPR000421">
    <property type="entry name" value="FA58C"/>
</dbReference>
<dbReference type="AlphaFoldDB" id="A0A238Z1M2"/>
<feature type="transmembrane region" description="Helical" evidence="1">
    <location>
        <begin position="114"/>
        <end position="131"/>
    </location>
</feature>
<keyword evidence="4" id="KW-1185">Reference proteome</keyword>
<gene>
    <name evidence="3" type="ORF">SAMN04488503_1172</name>
</gene>
<evidence type="ECO:0000259" key="2">
    <source>
        <dbReference type="Pfam" id="PF00754"/>
    </source>
</evidence>
<accession>A0A238Z1M2</accession>
<dbReference type="Gene3D" id="2.60.120.260">
    <property type="entry name" value="Galactose-binding domain-like"/>
    <property type="match status" value="1"/>
</dbReference>
<dbReference type="Proteomes" id="UP000198324">
    <property type="component" value="Unassembled WGS sequence"/>
</dbReference>
<feature type="transmembrane region" description="Helical" evidence="1">
    <location>
        <begin position="427"/>
        <end position="447"/>
    </location>
</feature>
<feature type="transmembrane region" description="Helical" evidence="1">
    <location>
        <begin position="278"/>
        <end position="300"/>
    </location>
</feature>
<keyword evidence="1" id="KW-0472">Membrane</keyword>
<feature type="transmembrane region" description="Helical" evidence="1">
    <location>
        <begin position="7"/>
        <end position="25"/>
    </location>
</feature>
<sequence length="751" mass="84999">MFTVRKVVSVTIVFIPVILQVLWQITNNELPLADGGSIFATSYMTFLKFKEGVIQGLHFTFHSGGRPVLFSVFATPFVPLFHVSPILPTATFVVLVQIATCLIYFFAFSYKLDYLKSALLTCIITTSPFVFSIHTQFMPEIVWHMWFASFLYFILRSNDFQNLFNCTASGMALALTILARPIESVVLLAPALAVYFFYLFRNKKIVLCQFAINCFVLFVSVFGCSLVSWYGLNIYIGFLFVAFTSILFILVAKYFNINKRHSAVSRRIERKDVAMSTFPLRNFFLFLSLVLSVWMIFYAMNILFWAYDNSFGGGAQTNDQINLSRNILLILNDVTNVYGYALTVCLAFSAILAFAINYNSNQGLKNESWTCYWLFALLLSVFPMLVAYSVTGTSDSRRIFLGMIFFFFSTSYYVAYTRFNSKILSSAIWTILVLLFAIQTVAVFAVASGRASLAGTKTYLEKYYGSFGIREPRTYIGRDSDVIKAINSLGVKNAKIAVFSLGMFTDKVLYQAESLRYFALEMAPTLQFGTLWGYTKYEPYLAVVGRLHKQKFNYVLLEDLDNPIADPVTRDRLQSHTFFITDVLDMIRTQGANALPGLAIVKEFDLDGRKQYLFRVYDVLEPTITASSQCQDYSPKGLLDAEQPGWHSQRTPTYPQTVTVQFKMGISFSTVSFLPQEGNADRAPKSVALYKSDDGTCWQQIGASGDVRASTSGDWHVVNVERCSDVKHVRIVILSNCGNKDWLTLRGLRFE</sequence>
<name>A0A238Z1M2_9BACT</name>
<reference evidence="3 4" key="1">
    <citation type="submission" date="2017-06" db="EMBL/GenBank/DDBJ databases">
        <authorList>
            <person name="Kim H.J."/>
            <person name="Triplett B.A."/>
        </authorList>
    </citation>
    <scope>NUCLEOTIDE SEQUENCE [LARGE SCALE GENOMIC DNA]</scope>
    <source>
        <strain evidence="3 4">DSM 13116</strain>
    </source>
</reference>
<dbReference type="Pfam" id="PF00754">
    <property type="entry name" value="F5_F8_type_C"/>
    <property type="match status" value="1"/>
</dbReference>
<proteinExistence type="predicted"/>
<dbReference type="SUPFAM" id="SSF49785">
    <property type="entry name" value="Galactose-binding domain-like"/>
    <property type="match status" value="1"/>
</dbReference>
<feature type="transmembrane region" description="Helical" evidence="1">
    <location>
        <begin position="207"/>
        <end position="228"/>
    </location>
</feature>
<feature type="transmembrane region" description="Helical" evidence="1">
    <location>
        <begin position="396"/>
        <end position="415"/>
    </location>
</feature>
<dbReference type="OrthoDB" id="159306at2"/>
<dbReference type="InterPro" id="IPR008979">
    <property type="entry name" value="Galactose-bd-like_sf"/>
</dbReference>
<feature type="domain" description="F5/8 type C" evidence="2">
    <location>
        <begin position="623"/>
        <end position="741"/>
    </location>
</feature>
<feature type="transmembrane region" description="Helical" evidence="1">
    <location>
        <begin position="370"/>
        <end position="390"/>
    </location>
</feature>
<feature type="transmembrane region" description="Helical" evidence="1">
    <location>
        <begin position="185"/>
        <end position="200"/>
    </location>
</feature>
<feature type="transmembrane region" description="Helical" evidence="1">
    <location>
        <begin position="86"/>
        <end position="107"/>
    </location>
</feature>
<keyword evidence="1" id="KW-1133">Transmembrane helix</keyword>
<feature type="transmembrane region" description="Helical" evidence="1">
    <location>
        <begin position="337"/>
        <end position="358"/>
    </location>
</feature>
<organism evidence="3 4">
    <name type="scientific">Humidesulfovibrio mexicanus</name>
    <dbReference type="NCBI Taxonomy" id="147047"/>
    <lineage>
        <taxon>Bacteria</taxon>
        <taxon>Pseudomonadati</taxon>
        <taxon>Thermodesulfobacteriota</taxon>
        <taxon>Desulfovibrionia</taxon>
        <taxon>Desulfovibrionales</taxon>
        <taxon>Desulfovibrionaceae</taxon>
        <taxon>Humidesulfovibrio</taxon>
    </lineage>
</organism>